<keyword evidence="1" id="KW-0732">Signal</keyword>
<dbReference type="OrthoDB" id="1522982at2"/>
<evidence type="ECO:0000256" key="2">
    <source>
        <dbReference type="ARBA" id="ARBA00022737"/>
    </source>
</evidence>
<dbReference type="PROSITE" id="PS51841">
    <property type="entry name" value="LTD"/>
    <property type="match status" value="1"/>
</dbReference>
<dbReference type="InterPro" id="IPR001322">
    <property type="entry name" value="Lamin_tail_dom"/>
</dbReference>
<keyword evidence="3" id="KW-0106">Calcium</keyword>
<evidence type="ECO:0000313" key="5">
    <source>
        <dbReference type="EMBL" id="MUV04557.1"/>
    </source>
</evidence>
<dbReference type="SUPFAM" id="SSF52058">
    <property type="entry name" value="L domain-like"/>
    <property type="match status" value="1"/>
</dbReference>
<dbReference type="SUPFAM" id="SSF141072">
    <property type="entry name" value="CalX-like"/>
    <property type="match status" value="1"/>
</dbReference>
<evidence type="ECO:0000256" key="3">
    <source>
        <dbReference type="ARBA" id="ARBA00022837"/>
    </source>
</evidence>
<sequence>MKTNLIKYMAGCFILVQVLTGCSTDDVEPTEDGGGTTPDLVLIPDDAFGEYMLYNETAGVYEVVEDGAVHYYLDPTEVAAVNELLLSKTSSNVANLTTAGLATAETKITDLTGIEYFVGLQHLVLTSNSVTSLDVSDLTALQELELNFNLIGSLDLSNNSQLTLLRYKGSSSAEENQKLSTIDLSNNTALKHLYLPNHNFVTIDLSNNLAIDEMLDMSGNPGPDGDPDTADIVVPAAIYDQLAPENRLGVVSDANVTATVFLAVDNETISEADGMATITVSLNAATNQDVTVVLSVAGTATQDTDYTLSTTSIVVPAGQTSATATLSAIQDDEAEGNETVVLDIESVTNAEAAENQAVTINIEDDEIVISLLINEVLYDPSNDALDGDANGDGVYSQAEDEFIEFYNDSDDALDMSGFMIYDADGYLAGTPNHTFPEGTIVPAHGAIVVFGGGTPTGSFGGAVVQTSTTGDLNMNNADDLMTITDAENNVLLTFNIEPLSNNPNESYTRNPDITGEFVQHSSVNGALFSPGTKADGTSF</sequence>
<keyword evidence="2" id="KW-0677">Repeat</keyword>
<dbReference type="InterPro" id="IPR003644">
    <property type="entry name" value="Calx_beta"/>
</dbReference>
<organism evidence="5 6">
    <name type="scientific">Flavobacterium rakeshii</name>
    <dbReference type="NCBI Taxonomy" id="1038845"/>
    <lineage>
        <taxon>Bacteria</taxon>
        <taxon>Pseudomonadati</taxon>
        <taxon>Bacteroidota</taxon>
        <taxon>Flavobacteriia</taxon>
        <taxon>Flavobacteriales</taxon>
        <taxon>Flavobacteriaceae</taxon>
        <taxon>Flavobacterium</taxon>
    </lineage>
</organism>
<dbReference type="Proteomes" id="UP000433945">
    <property type="component" value="Unassembled WGS sequence"/>
</dbReference>
<name>A0A6N8HFQ1_9FLAO</name>
<dbReference type="SUPFAM" id="SSF74853">
    <property type="entry name" value="Lamin A/C globular tail domain"/>
    <property type="match status" value="1"/>
</dbReference>
<dbReference type="AlphaFoldDB" id="A0A6N8HFQ1"/>
<dbReference type="RefSeq" id="WP_157483797.1">
    <property type="nucleotide sequence ID" value="NZ_WOWP01000051.1"/>
</dbReference>
<dbReference type="Gene3D" id="2.60.40.1260">
    <property type="entry name" value="Lamin Tail domain"/>
    <property type="match status" value="1"/>
</dbReference>
<feature type="domain" description="LTD" evidence="4">
    <location>
        <begin position="351"/>
        <end position="509"/>
    </location>
</feature>
<accession>A0A6N8HFQ1</accession>
<dbReference type="PROSITE" id="PS51257">
    <property type="entry name" value="PROKAR_LIPOPROTEIN"/>
    <property type="match status" value="1"/>
</dbReference>
<dbReference type="EMBL" id="WOWP01000051">
    <property type="protein sequence ID" value="MUV04557.1"/>
    <property type="molecule type" value="Genomic_DNA"/>
</dbReference>
<dbReference type="InterPro" id="IPR032675">
    <property type="entry name" value="LRR_dom_sf"/>
</dbReference>
<dbReference type="Pfam" id="PF00932">
    <property type="entry name" value="LTD"/>
    <property type="match status" value="1"/>
</dbReference>
<dbReference type="SMART" id="SM00237">
    <property type="entry name" value="Calx_beta"/>
    <property type="match status" value="1"/>
</dbReference>
<dbReference type="GO" id="GO:0007154">
    <property type="term" value="P:cell communication"/>
    <property type="evidence" value="ECO:0007669"/>
    <property type="project" value="InterPro"/>
</dbReference>
<dbReference type="InterPro" id="IPR036415">
    <property type="entry name" value="Lamin_tail_dom_sf"/>
</dbReference>
<dbReference type="Pfam" id="PF03160">
    <property type="entry name" value="Calx-beta"/>
    <property type="match status" value="1"/>
</dbReference>
<keyword evidence="6" id="KW-1185">Reference proteome</keyword>
<proteinExistence type="predicted"/>
<evidence type="ECO:0000256" key="1">
    <source>
        <dbReference type="ARBA" id="ARBA00022729"/>
    </source>
</evidence>
<dbReference type="Gene3D" id="2.60.40.2030">
    <property type="match status" value="1"/>
</dbReference>
<dbReference type="GO" id="GO:0016020">
    <property type="term" value="C:membrane"/>
    <property type="evidence" value="ECO:0007669"/>
    <property type="project" value="InterPro"/>
</dbReference>
<evidence type="ECO:0000259" key="4">
    <source>
        <dbReference type="PROSITE" id="PS51841"/>
    </source>
</evidence>
<protein>
    <recommendedName>
        <fullName evidence="4">LTD domain-containing protein</fullName>
    </recommendedName>
</protein>
<gene>
    <name evidence="5" type="ORF">GN157_12635</name>
</gene>
<reference evidence="5 6" key="1">
    <citation type="submission" date="2019-12" db="EMBL/GenBank/DDBJ databases">
        <authorList>
            <person name="Sun J.-Q."/>
        </authorList>
    </citation>
    <scope>NUCLEOTIDE SEQUENCE [LARGE SCALE GENOMIC DNA]</scope>
    <source>
        <strain evidence="5 6">JCM 17928</strain>
    </source>
</reference>
<evidence type="ECO:0000313" key="6">
    <source>
        <dbReference type="Proteomes" id="UP000433945"/>
    </source>
</evidence>
<comment type="caution">
    <text evidence="5">The sequence shown here is derived from an EMBL/GenBank/DDBJ whole genome shotgun (WGS) entry which is preliminary data.</text>
</comment>
<dbReference type="InterPro" id="IPR038081">
    <property type="entry name" value="CalX-like_sf"/>
</dbReference>
<dbReference type="Gene3D" id="3.80.10.10">
    <property type="entry name" value="Ribonuclease Inhibitor"/>
    <property type="match status" value="1"/>
</dbReference>